<keyword evidence="15" id="KW-1185">Reference proteome</keyword>
<dbReference type="AlphaFoldDB" id="A0A133VDH5"/>
<evidence type="ECO:0000256" key="8">
    <source>
        <dbReference type="ARBA" id="ARBA00060643"/>
    </source>
</evidence>
<comment type="caution">
    <text evidence="14">The sequence shown here is derived from an EMBL/GenBank/DDBJ whole genome shotgun (WGS) entry which is preliminary data.</text>
</comment>
<dbReference type="Gene3D" id="2.40.37.10">
    <property type="entry name" value="Lyase, Ornithine Decarboxylase, Chain A, domain 1"/>
    <property type="match status" value="1"/>
</dbReference>
<gene>
    <name evidence="14" type="ORF">AKJ48_02355</name>
</gene>
<accession>A0A133VDH5</accession>
<evidence type="ECO:0000256" key="5">
    <source>
        <dbReference type="ARBA" id="ARBA00023154"/>
    </source>
</evidence>
<comment type="similarity">
    <text evidence="9">Belongs to the Orn/Lys/Arg decarboxylase class-II family. LysA subfamily.</text>
</comment>
<evidence type="ECO:0000256" key="1">
    <source>
        <dbReference type="ARBA" id="ARBA00001933"/>
    </source>
</evidence>
<dbReference type="PANTHER" id="PTHR43727">
    <property type="entry name" value="DIAMINOPIMELATE DECARBOXYLASE"/>
    <property type="match status" value="1"/>
</dbReference>
<evidence type="ECO:0000259" key="12">
    <source>
        <dbReference type="Pfam" id="PF00278"/>
    </source>
</evidence>
<reference evidence="14 15" key="1">
    <citation type="journal article" date="2016" name="Sci. Rep.">
        <title>Metabolic traits of an uncultured archaeal lineage -MSBL1- from brine pools of the Red Sea.</title>
        <authorList>
            <person name="Mwirichia R."/>
            <person name="Alam I."/>
            <person name="Rashid M."/>
            <person name="Vinu M."/>
            <person name="Ba-Alawi W."/>
            <person name="Anthony Kamau A."/>
            <person name="Kamanda Ngugi D."/>
            <person name="Goker M."/>
            <person name="Klenk H.P."/>
            <person name="Bajic V."/>
            <person name="Stingl U."/>
        </authorList>
    </citation>
    <scope>NUCLEOTIDE SEQUENCE [LARGE SCALE GENOMIC DNA]</scope>
    <source>
        <strain evidence="14">SCGC-AAA261O19</strain>
    </source>
</reference>
<sequence length="313" mass="34455">GALINVDNLQELKVINDLSEKIGKEARIGFRVNPDVKAPTHPHIATGLRESKFGFDVESGKALEAYQIASEMERVKVEAIHSHIGSQILDPKPFGEQAEKMMNLVAQIRDEVGVEIGIVDMGGGLGIPYKPDEEALSPDDMAEETTSTMKKIIQEKDLSKPTLVLEPGRSIVADAGMLLGRVGYTKEREKTTDWVAIDAGMNALIRPVLYDAYHHILAANKMNEKTSETYNVAGPLCESGDYLGKERKLPKVERGDLLAVLDVGAYGLAMSSQHTAQPRPAMVLVNSGDVEIVRRREECKDLTRLDKVPEWLE</sequence>
<keyword evidence="4" id="KW-0663">Pyridoxal phosphate</keyword>
<dbReference type="InterPro" id="IPR022644">
    <property type="entry name" value="De-COase2_N"/>
</dbReference>
<evidence type="ECO:0000256" key="4">
    <source>
        <dbReference type="ARBA" id="ARBA00022898"/>
    </source>
</evidence>
<protein>
    <recommendedName>
        <fullName evidence="10 11">Diaminopimelate decarboxylase</fullName>
        <ecNumber evidence="10 11">4.1.1.20</ecNumber>
    </recommendedName>
</protein>
<dbReference type="Pfam" id="PF00278">
    <property type="entry name" value="Orn_DAP_Arg_deC"/>
    <property type="match status" value="1"/>
</dbReference>
<dbReference type="Proteomes" id="UP000070076">
    <property type="component" value="Unassembled WGS sequence"/>
</dbReference>
<feature type="domain" description="Orn/DAP/Arg decarboxylase 2 C-terminal" evidence="12">
    <location>
        <begin position="174"/>
        <end position="264"/>
    </location>
</feature>
<dbReference type="PRINTS" id="PR01181">
    <property type="entry name" value="DAPDCRBXLASE"/>
</dbReference>
<proteinExistence type="inferred from homology"/>
<evidence type="ECO:0000256" key="9">
    <source>
        <dbReference type="ARBA" id="ARBA00060983"/>
    </source>
</evidence>
<dbReference type="FunFam" id="3.20.20.10:FF:000003">
    <property type="entry name" value="Diaminopimelate decarboxylase"/>
    <property type="match status" value="1"/>
</dbReference>
<feature type="non-terminal residue" evidence="14">
    <location>
        <position position="1"/>
    </location>
</feature>
<keyword evidence="3" id="KW-0210">Decarboxylase</keyword>
<name>A0A133VDH5_9EURY</name>
<evidence type="ECO:0000313" key="15">
    <source>
        <dbReference type="Proteomes" id="UP000070076"/>
    </source>
</evidence>
<keyword evidence="5" id="KW-0457">Lysine biosynthesis</keyword>
<dbReference type="InterPro" id="IPR009006">
    <property type="entry name" value="Ala_racemase/Decarboxylase_C"/>
</dbReference>
<evidence type="ECO:0000256" key="6">
    <source>
        <dbReference type="ARBA" id="ARBA00023239"/>
    </source>
</evidence>
<dbReference type="Pfam" id="PF02784">
    <property type="entry name" value="Orn_Arg_deC_N"/>
    <property type="match status" value="1"/>
</dbReference>
<organism evidence="14 15">
    <name type="scientific">candidate division MSBL1 archaeon SCGC-AAA261O19</name>
    <dbReference type="NCBI Taxonomy" id="1698277"/>
    <lineage>
        <taxon>Archaea</taxon>
        <taxon>Methanobacteriati</taxon>
        <taxon>Methanobacteriota</taxon>
        <taxon>candidate division MSBL1</taxon>
    </lineage>
</organism>
<dbReference type="Gene3D" id="3.20.20.10">
    <property type="entry name" value="Alanine racemase"/>
    <property type="match status" value="1"/>
</dbReference>
<evidence type="ECO:0000256" key="11">
    <source>
        <dbReference type="NCBIfam" id="TIGR01048"/>
    </source>
</evidence>
<dbReference type="SUPFAM" id="SSF51419">
    <property type="entry name" value="PLP-binding barrel"/>
    <property type="match status" value="1"/>
</dbReference>
<dbReference type="InterPro" id="IPR022643">
    <property type="entry name" value="De-COase2_C"/>
</dbReference>
<dbReference type="PROSITE" id="PS00879">
    <property type="entry name" value="ODR_DC_2_2"/>
    <property type="match status" value="1"/>
</dbReference>
<evidence type="ECO:0000259" key="13">
    <source>
        <dbReference type="Pfam" id="PF02784"/>
    </source>
</evidence>
<dbReference type="SUPFAM" id="SSF50621">
    <property type="entry name" value="Alanine racemase C-terminal domain-like"/>
    <property type="match status" value="1"/>
</dbReference>
<dbReference type="PANTHER" id="PTHR43727:SF2">
    <property type="entry name" value="GROUP IV DECARBOXYLASE"/>
    <property type="match status" value="1"/>
</dbReference>
<evidence type="ECO:0000256" key="3">
    <source>
        <dbReference type="ARBA" id="ARBA00022793"/>
    </source>
</evidence>
<feature type="domain" description="Orn/DAP/Arg decarboxylase 2 N-terminal" evidence="13">
    <location>
        <begin position="4"/>
        <end position="173"/>
    </location>
</feature>
<dbReference type="GO" id="GO:0008836">
    <property type="term" value="F:diaminopimelate decarboxylase activity"/>
    <property type="evidence" value="ECO:0007669"/>
    <property type="project" value="UniProtKB-UniRule"/>
</dbReference>
<dbReference type="EC" id="4.1.1.20" evidence="10 11"/>
<evidence type="ECO:0000256" key="10">
    <source>
        <dbReference type="ARBA" id="ARBA00066427"/>
    </source>
</evidence>
<evidence type="ECO:0000256" key="7">
    <source>
        <dbReference type="ARBA" id="ARBA00050464"/>
    </source>
</evidence>
<keyword evidence="2" id="KW-0028">Amino-acid biosynthesis</keyword>
<dbReference type="EMBL" id="LHYB01000027">
    <property type="protein sequence ID" value="KXB04499.1"/>
    <property type="molecule type" value="Genomic_DNA"/>
</dbReference>
<dbReference type="InterPro" id="IPR002986">
    <property type="entry name" value="DAP_deCOOHase_LysA"/>
</dbReference>
<dbReference type="InterPro" id="IPR029066">
    <property type="entry name" value="PLP-binding_barrel"/>
</dbReference>
<comment type="catalytic activity">
    <reaction evidence="7">
        <text>meso-2,6-diaminopimelate + H(+) = L-lysine + CO2</text>
        <dbReference type="Rhea" id="RHEA:15101"/>
        <dbReference type="ChEBI" id="CHEBI:15378"/>
        <dbReference type="ChEBI" id="CHEBI:16526"/>
        <dbReference type="ChEBI" id="CHEBI:32551"/>
        <dbReference type="ChEBI" id="CHEBI:57791"/>
        <dbReference type="EC" id="4.1.1.20"/>
    </reaction>
</comment>
<keyword evidence="6" id="KW-0456">Lyase</keyword>
<dbReference type="GO" id="GO:0009089">
    <property type="term" value="P:lysine biosynthetic process via diaminopimelate"/>
    <property type="evidence" value="ECO:0007669"/>
    <property type="project" value="UniProtKB-UniRule"/>
</dbReference>
<evidence type="ECO:0000313" key="14">
    <source>
        <dbReference type="EMBL" id="KXB04499.1"/>
    </source>
</evidence>
<dbReference type="InterPro" id="IPR022657">
    <property type="entry name" value="De-COase2_CS"/>
</dbReference>
<dbReference type="PATRIC" id="fig|1698277.3.peg.334"/>
<dbReference type="FunFam" id="2.40.37.10:FF:000003">
    <property type="entry name" value="Diaminopimelate decarboxylase"/>
    <property type="match status" value="1"/>
</dbReference>
<dbReference type="CDD" id="cd06828">
    <property type="entry name" value="PLPDE_III_DapDC"/>
    <property type="match status" value="1"/>
</dbReference>
<comment type="cofactor">
    <cofactor evidence="1">
        <name>pyridoxal 5'-phosphate</name>
        <dbReference type="ChEBI" id="CHEBI:597326"/>
    </cofactor>
</comment>
<evidence type="ECO:0000256" key="2">
    <source>
        <dbReference type="ARBA" id="ARBA00022605"/>
    </source>
</evidence>
<dbReference type="NCBIfam" id="TIGR01048">
    <property type="entry name" value="lysA"/>
    <property type="match status" value="1"/>
</dbReference>
<comment type="pathway">
    <text evidence="8">Amino-acid biosynthesis; L-lysine biosynthesis via DAP pathway; L-lysine from DL-2,6-diaminopimelate: step 1/1.</text>
</comment>